<keyword evidence="2" id="KW-1185">Reference proteome</keyword>
<sequence>MFTCTAGVQICDELGEGGAMRIPAPSLPSAQRPLCEYQLLEDGNGHEDGDEMSTPPVARNLNAEKKVKEDGEDDGRVLGIFMTGTDGVLRLPTSPASPGRRASAHIVQDDLLFSAPERILSLCSTIPSLEAAHAPGCFQHLARHRRRRRRTPHEHESYRISVMVRVIVRV</sequence>
<accession>A0A8H6YTF8</accession>
<reference evidence="1" key="1">
    <citation type="submission" date="2020-05" db="EMBL/GenBank/DDBJ databases">
        <title>Mycena genomes resolve the evolution of fungal bioluminescence.</title>
        <authorList>
            <person name="Tsai I.J."/>
        </authorList>
    </citation>
    <scope>NUCLEOTIDE SEQUENCE</scope>
    <source>
        <strain evidence="1">CCC161011</strain>
    </source>
</reference>
<name>A0A8H6YTF8_9AGAR</name>
<dbReference type="AlphaFoldDB" id="A0A8H6YTF8"/>
<comment type="caution">
    <text evidence="1">The sequence shown here is derived from an EMBL/GenBank/DDBJ whole genome shotgun (WGS) entry which is preliminary data.</text>
</comment>
<evidence type="ECO:0000313" key="2">
    <source>
        <dbReference type="Proteomes" id="UP000620124"/>
    </source>
</evidence>
<evidence type="ECO:0000313" key="1">
    <source>
        <dbReference type="EMBL" id="KAF7364501.1"/>
    </source>
</evidence>
<dbReference type="EMBL" id="JACAZI010000003">
    <property type="protein sequence ID" value="KAF7364501.1"/>
    <property type="molecule type" value="Genomic_DNA"/>
</dbReference>
<organism evidence="1 2">
    <name type="scientific">Mycena venus</name>
    <dbReference type="NCBI Taxonomy" id="2733690"/>
    <lineage>
        <taxon>Eukaryota</taxon>
        <taxon>Fungi</taxon>
        <taxon>Dikarya</taxon>
        <taxon>Basidiomycota</taxon>
        <taxon>Agaricomycotina</taxon>
        <taxon>Agaricomycetes</taxon>
        <taxon>Agaricomycetidae</taxon>
        <taxon>Agaricales</taxon>
        <taxon>Marasmiineae</taxon>
        <taxon>Mycenaceae</taxon>
        <taxon>Mycena</taxon>
    </lineage>
</organism>
<dbReference type="Proteomes" id="UP000620124">
    <property type="component" value="Unassembled WGS sequence"/>
</dbReference>
<proteinExistence type="predicted"/>
<dbReference type="OrthoDB" id="10671574at2759"/>
<gene>
    <name evidence="1" type="ORF">MVEN_00318800</name>
</gene>
<protein>
    <submittedName>
        <fullName evidence="1">Uncharacterized protein</fullName>
    </submittedName>
</protein>